<evidence type="ECO:0000256" key="1">
    <source>
        <dbReference type="SAM" id="MobiDB-lite"/>
    </source>
</evidence>
<evidence type="ECO:0000313" key="3">
    <source>
        <dbReference type="EMBL" id="SMF71554.1"/>
    </source>
</evidence>
<feature type="transmembrane region" description="Helical" evidence="2">
    <location>
        <begin position="53"/>
        <end position="78"/>
    </location>
</feature>
<dbReference type="Proteomes" id="UP000192917">
    <property type="component" value="Unassembled WGS sequence"/>
</dbReference>
<keyword evidence="2" id="KW-1133">Transmembrane helix</keyword>
<keyword evidence="2" id="KW-0812">Transmembrane</keyword>
<dbReference type="EMBL" id="FWZX01000030">
    <property type="protein sequence ID" value="SMF71554.1"/>
    <property type="molecule type" value="Genomic_DNA"/>
</dbReference>
<feature type="region of interest" description="Disordered" evidence="1">
    <location>
        <begin position="1"/>
        <end position="21"/>
    </location>
</feature>
<dbReference type="STRING" id="560819.SAMN05428998_13051"/>
<evidence type="ECO:0000256" key="2">
    <source>
        <dbReference type="SAM" id="Phobius"/>
    </source>
</evidence>
<proteinExistence type="predicted"/>
<dbReference type="RefSeq" id="WP_089229806.1">
    <property type="nucleotide sequence ID" value="NZ_FWZX01000030.1"/>
</dbReference>
<feature type="transmembrane region" description="Helical" evidence="2">
    <location>
        <begin position="90"/>
        <end position="112"/>
    </location>
</feature>
<reference evidence="3 4" key="1">
    <citation type="submission" date="2017-04" db="EMBL/GenBank/DDBJ databases">
        <authorList>
            <person name="Afonso C.L."/>
            <person name="Miller P.J."/>
            <person name="Scott M.A."/>
            <person name="Spackman E."/>
            <person name="Goraichik I."/>
            <person name="Dimitrov K.M."/>
            <person name="Suarez D.L."/>
            <person name="Swayne D.E."/>
        </authorList>
    </citation>
    <scope>NUCLEOTIDE SEQUENCE [LARGE SCALE GENOMIC DNA]</scope>
    <source>
        <strain evidence="3 4">USBA 355</strain>
    </source>
</reference>
<protein>
    <submittedName>
        <fullName evidence="3">Uncharacterized protein</fullName>
    </submittedName>
</protein>
<gene>
    <name evidence="3" type="ORF">SAMN05428998_13051</name>
</gene>
<dbReference type="AlphaFoldDB" id="A0A1Y6CLM5"/>
<name>A0A1Y6CLM5_9PROT</name>
<feature type="transmembrane region" description="Helical" evidence="2">
    <location>
        <begin position="29"/>
        <end position="47"/>
    </location>
</feature>
<organism evidence="3 4">
    <name type="scientific">Tistlia consotensis USBA 355</name>
    <dbReference type="NCBI Taxonomy" id="560819"/>
    <lineage>
        <taxon>Bacteria</taxon>
        <taxon>Pseudomonadati</taxon>
        <taxon>Pseudomonadota</taxon>
        <taxon>Alphaproteobacteria</taxon>
        <taxon>Rhodospirillales</taxon>
        <taxon>Rhodovibrionaceae</taxon>
        <taxon>Tistlia</taxon>
    </lineage>
</organism>
<accession>A0A1Y6CLM5</accession>
<keyword evidence="4" id="KW-1185">Reference proteome</keyword>
<evidence type="ECO:0000313" key="4">
    <source>
        <dbReference type="Proteomes" id="UP000192917"/>
    </source>
</evidence>
<keyword evidence="2" id="KW-0472">Membrane</keyword>
<sequence length="149" mass="15503">MPDRPVLPASPHEPPGRPTPQQALSDRRFGLLLAAMALVLGIGRPLLSGATPWWPAAVLAGILAAAALAAPALLAPLNRSAQLAGRNLRAALSVAAMAALFFGLVTPLAAAMRLSGRRPLALRRDASAATYWIPRDPPGPSGDSLRRPF</sequence>